<gene>
    <name evidence="1" type="ORF">M9H77_21056</name>
</gene>
<reference evidence="2" key="1">
    <citation type="journal article" date="2023" name="Nat. Plants">
        <title>Single-cell RNA sequencing provides a high-resolution roadmap for understanding the multicellular compartmentation of specialized metabolism.</title>
        <authorList>
            <person name="Sun S."/>
            <person name="Shen X."/>
            <person name="Li Y."/>
            <person name="Li Y."/>
            <person name="Wang S."/>
            <person name="Li R."/>
            <person name="Zhang H."/>
            <person name="Shen G."/>
            <person name="Guo B."/>
            <person name="Wei J."/>
            <person name="Xu J."/>
            <person name="St-Pierre B."/>
            <person name="Chen S."/>
            <person name="Sun C."/>
        </authorList>
    </citation>
    <scope>NUCLEOTIDE SEQUENCE [LARGE SCALE GENOMIC DNA]</scope>
</reference>
<dbReference type="EMBL" id="CM044705">
    <property type="protein sequence ID" value="KAI5661733.1"/>
    <property type="molecule type" value="Genomic_DNA"/>
</dbReference>
<sequence>MQIFRILLLLLSILSAIIQLLHALNQEGLFLQQVKHSLSDPSGSLSSWSYNDSTPCNWTGITCDNSVSHSVIAVNLTGFSLFGPFPTFLCRLPFLSLLSLANNSINSSIPLSISSCRRLTYLDLSQNLLEGPIPHTLPDLPNLRYLNLNGNTLSGDIPVTFGKFQWLEILILSGNFLNGKIPASLGNVTTLKLLHLAFNPFKPSQLAPELGNLTKLEDFWLSDCNLVGSLPDSFRQLKNLMNFDVADNGLTGPLPSFIFQLKNIVQIELFNNSFTGKIPSAGWANLTKLRRFDASMNGLTGMIPDELCELPLESLHLYYNQLEGQLPESIAKSPNLFELTIFSNQLTGTLPSELGKNSPLETIDVSDNQFTGRIPENLCAMGALTELLMIDNSFLGSIPINLGKCWSLTRVRLSNNQLSGEVPADFWGLPHVYLMDLDKNGLSGNISHLIQDARNLSTLLISSNNFSGVLPNEIGMVHNLIEFSGHDNELTGEIPSSLVKLTLLSRLDLSNNELSGRIPKGIQSLKQLNELNVANNRLYGEIPDEMSKLPDLNYLDLSGNKFDGEIPVSLQNLKLNKLNLSYNHLSGAIPPLFNKEAYRDSFLGNTGLCGGFAGLCPAKRSGKTEVYVWVLRLTFAVAGLVLLLGVGCFWWKFKNLKKMKKGVVTMSKWTSFHKLGFSGSEVIHCLDEDNVIGSGASGKVYKAILNSGEVVAVKKLWEKSHNKDETSFGSGVDFSKDEFEVEVQTLGKIRHKNIVRLWCCSNNGNCKLLVFEYMPNGSLGDLLHSSKGRLLDWPTRFKIALDSAEGLSYLHHDCVPPIVHRDVKSNNILLDRNFGAKISDFGVAKVVKAANRGAESMSAIAGSCGYIAPEYAYTLRVNEKSDIYSFGIVLLELITGRRPVDPEYGEKDLARWVSVTLEQKGIAHILDPNLDARCKDHIMRIFKISLLCTSPLPMNRPSMRIVVKMLQESDAEFMSKIAENESKHSSYLSPDESNN</sequence>
<protein>
    <submittedName>
        <fullName evidence="1">Uncharacterized protein</fullName>
    </submittedName>
</protein>
<organism evidence="1 2">
    <name type="scientific">Catharanthus roseus</name>
    <name type="common">Madagascar periwinkle</name>
    <name type="synonym">Vinca rosea</name>
    <dbReference type="NCBI Taxonomy" id="4058"/>
    <lineage>
        <taxon>Eukaryota</taxon>
        <taxon>Viridiplantae</taxon>
        <taxon>Streptophyta</taxon>
        <taxon>Embryophyta</taxon>
        <taxon>Tracheophyta</taxon>
        <taxon>Spermatophyta</taxon>
        <taxon>Magnoliopsida</taxon>
        <taxon>eudicotyledons</taxon>
        <taxon>Gunneridae</taxon>
        <taxon>Pentapetalae</taxon>
        <taxon>asterids</taxon>
        <taxon>lamiids</taxon>
        <taxon>Gentianales</taxon>
        <taxon>Apocynaceae</taxon>
        <taxon>Rauvolfioideae</taxon>
        <taxon>Vinceae</taxon>
        <taxon>Catharanthinae</taxon>
        <taxon>Catharanthus</taxon>
    </lineage>
</organism>
<accession>A0ACC0AQL0</accession>
<name>A0ACC0AQL0_CATRO</name>
<comment type="caution">
    <text evidence="1">The sequence shown here is derived from an EMBL/GenBank/DDBJ whole genome shotgun (WGS) entry which is preliminary data.</text>
</comment>
<dbReference type="Proteomes" id="UP001060085">
    <property type="component" value="Linkage Group LG05"/>
</dbReference>
<evidence type="ECO:0000313" key="1">
    <source>
        <dbReference type="EMBL" id="KAI5661733.1"/>
    </source>
</evidence>
<keyword evidence="2" id="KW-1185">Reference proteome</keyword>
<evidence type="ECO:0000313" key="2">
    <source>
        <dbReference type="Proteomes" id="UP001060085"/>
    </source>
</evidence>
<proteinExistence type="predicted"/>